<reference evidence="2" key="1">
    <citation type="journal article" date="2013" name="J. Plant Res.">
        <title>Effect of fungi and light on seed germination of three Opuntia species from semiarid lands of central Mexico.</title>
        <authorList>
            <person name="Delgado-Sanchez P."/>
            <person name="Jimenez-Bremont J.F."/>
            <person name="Guerrero-Gonzalez Mde L."/>
            <person name="Flores J."/>
        </authorList>
    </citation>
    <scope>NUCLEOTIDE SEQUENCE</scope>
    <source>
        <tissue evidence="2">Cladode</tissue>
    </source>
</reference>
<feature type="region of interest" description="Disordered" evidence="1">
    <location>
        <begin position="79"/>
        <end position="103"/>
    </location>
</feature>
<protein>
    <submittedName>
        <fullName evidence="2">Uncharacterized protein</fullName>
    </submittedName>
</protein>
<feature type="region of interest" description="Disordered" evidence="1">
    <location>
        <begin position="1"/>
        <end position="35"/>
    </location>
</feature>
<accession>A0A7C9DP20</accession>
<dbReference type="EMBL" id="GISG01146393">
    <property type="protein sequence ID" value="MBA4646466.1"/>
    <property type="molecule type" value="Transcribed_RNA"/>
</dbReference>
<dbReference type="AlphaFoldDB" id="A0A7C9DP20"/>
<reference evidence="2" key="2">
    <citation type="submission" date="2020-07" db="EMBL/GenBank/DDBJ databases">
        <authorList>
            <person name="Vera ALvarez R."/>
            <person name="Arias-Moreno D.M."/>
            <person name="Jimenez-Jacinto V."/>
            <person name="Jimenez-Bremont J.F."/>
            <person name="Swaminathan K."/>
            <person name="Moose S.P."/>
            <person name="Guerrero-Gonzalez M.L."/>
            <person name="Marino-Ramirez L."/>
            <person name="Landsman D."/>
            <person name="Rodriguez-Kessler M."/>
            <person name="Delgado-Sanchez P."/>
        </authorList>
    </citation>
    <scope>NUCLEOTIDE SEQUENCE</scope>
    <source>
        <tissue evidence="2">Cladode</tissue>
    </source>
</reference>
<name>A0A7C9DP20_OPUST</name>
<evidence type="ECO:0000313" key="2">
    <source>
        <dbReference type="EMBL" id="MBA4646466.1"/>
    </source>
</evidence>
<evidence type="ECO:0000256" key="1">
    <source>
        <dbReference type="SAM" id="MobiDB-lite"/>
    </source>
</evidence>
<sequence>MSLLFPSSGRKSPGLPSGPLLRNRQNRKFTNGCQKTTGCPSHLHILPNMRMRMKEKVMNIATQIGCPSWILKHSASMQMGSRIPRRHKKAAEVQPAMPLETQA</sequence>
<organism evidence="2">
    <name type="scientific">Opuntia streptacantha</name>
    <name type="common">Prickly pear cactus</name>
    <name type="synonym">Opuntia cardona</name>
    <dbReference type="NCBI Taxonomy" id="393608"/>
    <lineage>
        <taxon>Eukaryota</taxon>
        <taxon>Viridiplantae</taxon>
        <taxon>Streptophyta</taxon>
        <taxon>Embryophyta</taxon>
        <taxon>Tracheophyta</taxon>
        <taxon>Spermatophyta</taxon>
        <taxon>Magnoliopsida</taxon>
        <taxon>eudicotyledons</taxon>
        <taxon>Gunneridae</taxon>
        <taxon>Pentapetalae</taxon>
        <taxon>Caryophyllales</taxon>
        <taxon>Cactineae</taxon>
        <taxon>Cactaceae</taxon>
        <taxon>Opuntioideae</taxon>
        <taxon>Opuntia</taxon>
    </lineage>
</organism>
<proteinExistence type="predicted"/>